<dbReference type="RefSeq" id="WP_163842311.1">
    <property type="nucleotide sequence ID" value="NZ_JAAGVB010000006.1"/>
</dbReference>
<organism evidence="2 3">
    <name type="scientific">Nocardia cyriacigeorgica</name>
    <dbReference type="NCBI Taxonomy" id="135487"/>
    <lineage>
        <taxon>Bacteria</taxon>
        <taxon>Bacillati</taxon>
        <taxon>Actinomycetota</taxon>
        <taxon>Actinomycetes</taxon>
        <taxon>Mycobacteriales</taxon>
        <taxon>Nocardiaceae</taxon>
        <taxon>Nocardia</taxon>
    </lineage>
</organism>
<dbReference type="InterPro" id="IPR036390">
    <property type="entry name" value="WH_DNA-bd_sf"/>
</dbReference>
<comment type="caution">
    <text evidence="2">The sequence shown here is derived from an EMBL/GenBank/DDBJ whole genome shotgun (WGS) entry which is preliminary data.</text>
</comment>
<accession>A0A6P1CK46</accession>
<dbReference type="EMBL" id="JAAGVB010000006">
    <property type="protein sequence ID" value="NEW32043.1"/>
    <property type="molecule type" value="Genomic_DNA"/>
</dbReference>
<evidence type="ECO:0000313" key="3">
    <source>
        <dbReference type="Proteomes" id="UP000471166"/>
    </source>
</evidence>
<protein>
    <recommendedName>
        <fullName evidence="1">HTH marR-type domain-containing protein</fullName>
    </recommendedName>
</protein>
<sequence length="90" mass="9809">MSALARGAFVTRQSMNLVLRGLQDRGLLTRPGRAPHGRVLPTQLTRSGREKLHAASAAVRAVERQMFSPLSAEEQGRLRDHLALCIAAIP</sequence>
<dbReference type="PROSITE" id="PS50995">
    <property type="entry name" value="HTH_MARR_2"/>
    <property type="match status" value="1"/>
</dbReference>
<dbReference type="InterPro" id="IPR036388">
    <property type="entry name" value="WH-like_DNA-bd_sf"/>
</dbReference>
<dbReference type="Proteomes" id="UP000471166">
    <property type="component" value="Unassembled WGS sequence"/>
</dbReference>
<dbReference type="GO" id="GO:0003700">
    <property type="term" value="F:DNA-binding transcription factor activity"/>
    <property type="evidence" value="ECO:0007669"/>
    <property type="project" value="InterPro"/>
</dbReference>
<proteinExistence type="predicted"/>
<feature type="domain" description="HTH marR-type" evidence="1">
    <location>
        <begin position="1"/>
        <end position="87"/>
    </location>
</feature>
<reference evidence="2 3" key="1">
    <citation type="submission" date="2020-01" db="EMBL/GenBank/DDBJ databases">
        <title>Genetics and antimicrobial susceptibilities of Nocardia species isolated from the soil; a comparison with species isolated from humans.</title>
        <authorList>
            <person name="Carrasco G."/>
            <person name="Monzon S."/>
            <person name="Sansegundo M."/>
            <person name="Garcia E."/>
            <person name="Garrido N."/>
            <person name="Medina M.J."/>
            <person name="Villalon P."/>
            <person name="Ramirez-Arocha A.C."/>
            <person name="Jimenez P."/>
            <person name="Cuesta I."/>
            <person name="Valdezate S."/>
        </authorList>
    </citation>
    <scope>NUCLEOTIDE SEQUENCE [LARGE SCALE GENOMIC DNA]</scope>
    <source>
        <strain evidence="2 3">CNM20110626</strain>
    </source>
</reference>
<gene>
    <name evidence="2" type="ORF">GV791_05645</name>
</gene>
<name>A0A6P1CK46_9NOCA</name>
<dbReference type="Gene3D" id="1.10.10.10">
    <property type="entry name" value="Winged helix-like DNA-binding domain superfamily/Winged helix DNA-binding domain"/>
    <property type="match status" value="1"/>
</dbReference>
<dbReference type="SUPFAM" id="SSF46785">
    <property type="entry name" value="Winged helix' DNA-binding domain"/>
    <property type="match status" value="1"/>
</dbReference>
<dbReference type="InterPro" id="IPR000835">
    <property type="entry name" value="HTH_MarR-typ"/>
</dbReference>
<evidence type="ECO:0000259" key="1">
    <source>
        <dbReference type="PROSITE" id="PS50995"/>
    </source>
</evidence>
<evidence type="ECO:0000313" key="2">
    <source>
        <dbReference type="EMBL" id="NEW32043.1"/>
    </source>
</evidence>
<dbReference type="AlphaFoldDB" id="A0A6P1CK46"/>